<sequence>MPTAETLQPIVDTQDLLTPDGLINLERFEGALPERYWQLPDEEFEQWANAYARLEVGEKPKLEIVTFSVSDRGSLQGSLIAKELSKIGVPKKIENGLTLTPNTPYLVEQLRDTRPGEREGVFELAVRGHPSMEDYAVVVNQERVRDERTSLSIGQISFFRGKDGRIVGKAQDGRFVIPDRESRQPNAGDEWLGRLKLSRNQRHYFFSPYAKAQTWLRYAVSTDAWDVPAVAFQFFHGIHCEEKPPTQLLNSLGSVEKLQRELPPSHQAILARLWNIWVTGELERESLEQEFVQEVNRAQGKAWRAYTEGHLEYDTTQAQQVVSGKGTLYTMQPVTISDGSIRTFDILTNYSQPSVEAWRRYDEDFDAVIAAEAYQIATSNEHFSGYLKEEEGIDLHLAELEASRPENSRLYIGNLQSVVRNYKGMTSRDSARAEFKERCTVEPQTITNDILTMTLVFEPALYAHPADEKGIDTMFASQTTEEPGLTGDDGRVYEVEYTLATGGVEYRDGYYDLPEHIQDRIADVLSSRISRLRVSAFKDAKGVEKVAWKRASRKKATQQEGER</sequence>
<dbReference type="AlphaFoldDB" id="A0A1G1VMT2"/>
<reference evidence="1 2" key="1">
    <citation type="journal article" date="2016" name="Nat. Commun.">
        <title>Thousands of microbial genomes shed light on interconnected biogeochemical processes in an aquifer system.</title>
        <authorList>
            <person name="Anantharaman K."/>
            <person name="Brown C.T."/>
            <person name="Hug L.A."/>
            <person name="Sharon I."/>
            <person name="Castelle C.J."/>
            <person name="Probst A.J."/>
            <person name="Thomas B.C."/>
            <person name="Singh A."/>
            <person name="Wilkins M.J."/>
            <person name="Karaoz U."/>
            <person name="Brodie E.L."/>
            <person name="Williams K.H."/>
            <person name="Hubbard S.S."/>
            <person name="Banfield J.F."/>
        </authorList>
    </citation>
    <scope>NUCLEOTIDE SEQUENCE [LARGE SCALE GENOMIC DNA]</scope>
</reference>
<protein>
    <submittedName>
        <fullName evidence="1">Uncharacterized protein</fullName>
    </submittedName>
</protein>
<gene>
    <name evidence="1" type="ORF">A2785_01900</name>
</gene>
<evidence type="ECO:0000313" key="1">
    <source>
        <dbReference type="EMBL" id="OGY16692.1"/>
    </source>
</evidence>
<organism evidence="1 2">
    <name type="scientific">Candidatus Chisholmbacteria bacterium RIFCSPHIGHO2_01_FULL_49_18</name>
    <dbReference type="NCBI Taxonomy" id="1797590"/>
    <lineage>
        <taxon>Bacteria</taxon>
        <taxon>Candidatus Chisholmiibacteriota</taxon>
    </lineage>
</organism>
<evidence type="ECO:0000313" key="2">
    <source>
        <dbReference type="Proteomes" id="UP000179069"/>
    </source>
</evidence>
<dbReference type="EMBL" id="MHCI01000012">
    <property type="protein sequence ID" value="OGY16692.1"/>
    <property type="molecule type" value="Genomic_DNA"/>
</dbReference>
<name>A0A1G1VMT2_9BACT</name>
<comment type="caution">
    <text evidence="1">The sequence shown here is derived from an EMBL/GenBank/DDBJ whole genome shotgun (WGS) entry which is preliminary data.</text>
</comment>
<dbReference type="Proteomes" id="UP000179069">
    <property type="component" value="Unassembled WGS sequence"/>
</dbReference>
<proteinExistence type="predicted"/>
<accession>A0A1G1VMT2</accession>